<evidence type="ECO:0000313" key="7">
    <source>
        <dbReference type="Proteomes" id="UP000189274"/>
    </source>
</evidence>
<feature type="binding site" evidence="2">
    <location>
        <position position="100"/>
    </location>
    <ligand>
        <name>Fe cation</name>
        <dbReference type="ChEBI" id="CHEBI:24875"/>
    </ligand>
</feature>
<dbReference type="Proteomes" id="UP000189274">
    <property type="component" value="Unassembled WGS sequence"/>
</dbReference>
<dbReference type="Pfam" id="PF02678">
    <property type="entry name" value="Pirin"/>
    <property type="match status" value="1"/>
</dbReference>
<dbReference type="PANTHER" id="PTHR13903">
    <property type="entry name" value="PIRIN-RELATED"/>
    <property type="match status" value="1"/>
</dbReference>
<organism evidence="6 7">
    <name type="scientific">Pichia kudriavzevii</name>
    <name type="common">Yeast</name>
    <name type="synonym">Issatchenkia orientalis</name>
    <dbReference type="NCBI Taxonomy" id="4909"/>
    <lineage>
        <taxon>Eukaryota</taxon>
        <taxon>Fungi</taxon>
        <taxon>Dikarya</taxon>
        <taxon>Ascomycota</taxon>
        <taxon>Saccharomycotina</taxon>
        <taxon>Pichiomycetes</taxon>
        <taxon>Pichiales</taxon>
        <taxon>Pichiaceae</taxon>
        <taxon>Pichia</taxon>
    </lineage>
</organism>
<dbReference type="AlphaFoldDB" id="A0A1V2LH01"/>
<feature type="binding site" evidence="2">
    <location>
        <position position="58"/>
    </location>
    <ligand>
        <name>Fe cation</name>
        <dbReference type="ChEBI" id="CHEBI:24875"/>
    </ligand>
</feature>
<evidence type="ECO:0000256" key="2">
    <source>
        <dbReference type="PIRSR" id="PIRSR006232-1"/>
    </source>
</evidence>
<feature type="binding site" evidence="2">
    <location>
        <position position="102"/>
    </location>
    <ligand>
        <name>Fe cation</name>
        <dbReference type="ChEBI" id="CHEBI:24875"/>
    </ligand>
</feature>
<proteinExistence type="inferred from homology"/>
<evidence type="ECO:0000259" key="5">
    <source>
        <dbReference type="Pfam" id="PF05726"/>
    </source>
</evidence>
<keyword evidence="2" id="KW-0479">Metal-binding</keyword>
<dbReference type="SUPFAM" id="SSF51182">
    <property type="entry name" value="RmlC-like cupins"/>
    <property type="match status" value="1"/>
</dbReference>
<evidence type="ECO:0000259" key="4">
    <source>
        <dbReference type="Pfam" id="PF02678"/>
    </source>
</evidence>
<feature type="binding site" evidence="2">
    <location>
        <position position="56"/>
    </location>
    <ligand>
        <name>Fe cation</name>
        <dbReference type="ChEBI" id="CHEBI:24875"/>
    </ligand>
</feature>
<protein>
    <submittedName>
        <fullName evidence="6">Pirin</fullName>
    </submittedName>
</protein>
<dbReference type="InterPro" id="IPR014710">
    <property type="entry name" value="RmlC-like_jellyroll"/>
</dbReference>
<name>A0A1V2LH01_PICKU</name>
<dbReference type="PANTHER" id="PTHR13903:SF8">
    <property type="entry name" value="PIRIN"/>
    <property type="match status" value="1"/>
</dbReference>
<accession>A0A1V2LH01</accession>
<dbReference type="CDD" id="cd02909">
    <property type="entry name" value="cupin_pirin_N"/>
    <property type="match status" value="1"/>
</dbReference>
<dbReference type="InterPro" id="IPR012093">
    <property type="entry name" value="Pirin"/>
</dbReference>
<comment type="similarity">
    <text evidence="1 3">Belongs to the pirin family.</text>
</comment>
<reference evidence="7" key="1">
    <citation type="journal article" date="2017" name="Genome Announc.">
        <title>Genome sequences of Cyberlindnera fabianii 65, Pichia kudriavzevii 129, and Saccharomyces cerevisiae 131 isolated from fermented masau fruits in Zimbabwe.</title>
        <authorList>
            <person name="van Rijswijck I.M.H."/>
            <person name="Derks M.F.L."/>
            <person name="Abee T."/>
            <person name="de Ridder D."/>
            <person name="Smid E.J."/>
        </authorList>
    </citation>
    <scope>NUCLEOTIDE SEQUENCE [LARGE SCALE GENOMIC DNA]</scope>
    <source>
        <strain evidence="7">129</strain>
    </source>
</reference>
<dbReference type="Gene3D" id="2.60.120.10">
    <property type="entry name" value="Jelly Rolls"/>
    <property type="match status" value="2"/>
</dbReference>
<feature type="domain" description="Pirin N-terminal" evidence="4">
    <location>
        <begin position="22"/>
        <end position="119"/>
    </location>
</feature>
<dbReference type="CDD" id="cd02247">
    <property type="entry name" value="cupin_pirin_C"/>
    <property type="match status" value="1"/>
</dbReference>
<comment type="caution">
    <text evidence="6">The sequence shown here is derived from an EMBL/GenBank/DDBJ whole genome shotgun (WGS) entry which is preliminary data.</text>
</comment>
<dbReference type="InterPro" id="IPR008778">
    <property type="entry name" value="Pirin_C_dom"/>
</dbReference>
<dbReference type="GO" id="GO:0046872">
    <property type="term" value="F:metal ion binding"/>
    <property type="evidence" value="ECO:0007669"/>
    <property type="project" value="UniProtKB-KW"/>
</dbReference>
<dbReference type="PIRSF" id="PIRSF006232">
    <property type="entry name" value="Pirin"/>
    <property type="match status" value="1"/>
</dbReference>
<dbReference type="EMBL" id="MQVM01000033">
    <property type="protein sequence ID" value="ONH71514.1"/>
    <property type="molecule type" value="Genomic_DNA"/>
</dbReference>
<comment type="cofactor">
    <cofactor evidence="2">
        <name>Fe cation</name>
        <dbReference type="ChEBI" id="CHEBI:24875"/>
    </cofactor>
    <text evidence="2">Binds 1 Fe cation per subunit.</text>
</comment>
<dbReference type="VEuPathDB" id="FungiDB:C5L36_0A09610"/>
<keyword evidence="2" id="KW-0408">Iron</keyword>
<feature type="domain" description="Pirin C-terminal" evidence="5">
    <location>
        <begin position="176"/>
        <end position="281"/>
    </location>
</feature>
<gene>
    <name evidence="6" type="ORF">BOH78_4449</name>
</gene>
<evidence type="ECO:0000256" key="3">
    <source>
        <dbReference type="RuleBase" id="RU003457"/>
    </source>
</evidence>
<dbReference type="InterPro" id="IPR011051">
    <property type="entry name" value="RmlC_Cupin_sf"/>
</dbReference>
<evidence type="ECO:0000313" key="6">
    <source>
        <dbReference type="EMBL" id="ONH71514.1"/>
    </source>
</evidence>
<dbReference type="InterPro" id="IPR003829">
    <property type="entry name" value="Pirin_N_dom"/>
</dbReference>
<dbReference type="Pfam" id="PF05726">
    <property type="entry name" value="Pirin_C"/>
    <property type="match status" value="1"/>
</dbReference>
<sequence>MVSIRSILKVIYAAEQAEGVGARVRRSIGVPGMRNFTPFLMLDHFNVSPTAGFPDHPHRGQETVTLIMKNYMLHEDFTGESGVLRPGDLQFMTAGKGIVHSEMPYSEDNTNVEGMQLWVDLPKELKHSAPRYRDLRAEEIPIVKPNDKVEVKFISGKSYGVESVKELAYTPIDYYWFTVLPGGEFEQEIKPEFNGFLYVLNGQVELETQSKPELINEHHSVFFKRDGDYIRGRVPASSKKTDFVFIAGQALDQPIVQYGPFVETSKEEIYNAFNDYQSATNGFENAKGWASDIGSGVSKSLFRTKSNTMLDQGIRLEADPQSLKVFKKDEL</sequence>
<evidence type="ECO:0000256" key="1">
    <source>
        <dbReference type="ARBA" id="ARBA00008416"/>
    </source>
</evidence>